<name>A0A5C3MK95_9AGAR</name>
<keyword evidence="3" id="KW-1185">Reference proteome</keyword>
<protein>
    <submittedName>
        <fullName evidence="2">Uncharacterized protein</fullName>
    </submittedName>
</protein>
<evidence type="ECO:0000313" key="3">
    <source>
        <dbReference type="Proteomes" id="UP000308652"/>
    </source>
</evidence>
<dbReference type="EMBL" id="ML213594">
    <property type="protein sequence ID" value="TFK41561.1"/>
    <property type="molecule type" value="Genomic_DNA"/>
</dbReference>
<dbReference type="AlphaFoldDB" id="A0A5C3MK95"/>
<reference evidence="2 3" key="1">
    <citation type="journal article" date="2019" name="Nat. Ecol. Evol.">
        <title>Megaphylogeny resolves global patterns of mushroom evolution.</title>
        <authorList>
            <person name="Varga T."/>
            <person name="Krizsan K."/>
            <person name="Foldi C."/>
            <person name="Dima B."/>
            <person name="Sanchez-Garcia M."/>
            <person name="Sanchez-Ramirez S."/>
            <person name="Szollosi G.J."/>
            <person name="Szarkandi J.G."/>
            <person name="Papp V."/>
            <person name="Albert L."/>
            <person name="Andreopoulos W."/>
            <person name="Angelini C."/>
            <person name="Antonin V."/>
            <person name="Barry K.W."/>
            <person name="Bougher N.L."/>
            <person name="Buchanan P."/>
            <person name="Buyck B."/>
            <person name="Bense V."/>
            <person name="Catcheside P."/>
            <person name="Chovatia M."/>
            <person name="Cooper J."/>
            <person name="Damon W."/>
            <person name="Desjardin D."/>
            <person name="Finy P."/>
            <person name="Geml J."/>
            <person name="Haridas S."/>
            <person name="Hughes K."/>
            <person name="Justo A."/>
            <person name="Karasinski D."/>
            <person name="Kautmanova I."/>
            <person name="Kiss B."/>
            <person name="Kocsube S."/>
            <person name="Kotiranta H."/>
            <person name="LaButti K.M."/>
            <person name="Lechner B.E."/>
            <person name="Liimatainen K."/>
            <person name="Lipzen A."/>
            <person name="Lukacs Z."/>
            <person name="Mihaltcheva S."/>
            <person name="Morgado L.N."/>
            <person name="Niskanen T."/>
            <person name="Noordeloos M.E."/>
            <person name="Ohm R.A."/>
            <person name="Ortiz-Santana B."/>
            <person name="Ovrebo C."/>
            <person name="Racz N."/>
            <person name="Riley R."/>
            <person name="Savchenko A."/>
            <person name="Shiryaev A."/>
            <person name="Soop K."/>
            <person name="Spirin V."/>
            <person name="Szebenyi C."/>
            <person name="Tomsovsky M."/>
            <person name="Tulloss R.E."/>
            <person name="Uehling J."/>
            <person name="Grigoriev I.V."/>
            <person name="Vagvolgyi C."/>
            <person name="Papp T."/>
            <person name="Martin F.M."/>
            <person name="Miettinen O."/>
            <person name="Hibbett D.S."/>
            <person name="Nagy L.G."/>
        </authorList>
    </citation>
    <scope>NUCLEOTIDE SEQUENCE [LARGE SCALE GENOMIC DNA]</scope>
    <source>
        <strain evidence="2 3">CBS 166.37</strain>
    </source>
</reference>
<dbReference type="OrthoDB" id="3163863at2759"/>
<dbReference type="STRING" id="68775.A0A5C3MK95"/>
<sequence length="246" mass="27526">MDGLPVHPNGKSRTQQQSDPHQEDTNVHVEATTQVKQDSLRHQVAEHEQYQCAIIQAFDVTCAGFLSKQQCQEEIPRGPQSHMEATHIFPFFPNNFNKNLISSPESKDPVCTWDMLKAWTMIDIKNIAGSEINTAANCIYMTINEHITFGKLELYLEEYSETPNKYKAHRIPEGLTLGNGQVSTDVIFCDSAESGFDPPDPDLIRVHAAFAKVLHLCGAAEYVESIEMLKKLGVCIQMGAQMLECS</sequence>
<feature type="region of interest" description="Disordered" evidence="1">
    <location>
        <begin position="1"/>
        <end position="26"/>
    </location>
</feature>
<gene>
    <name evidence="2" type="ORF">BDQ12DRAFT_720407</name>
</gene>
<evidence type="ECO:0000256" key="1">
    <source>
        <dbReference type="SAM" id="MobiDB-lite"/>
    </source>
</evidence>
<accession>A0A5C3MK95</accession>
<dbReference type="Proteomes" id="UP000308652">
    <property type="component" value="Unassembled WGS sequence"/>
</dbReference>
<evidence type="ECO:0000313" key="2">
    <source>
        <dbReference type="EMBL" id="TFK41561.1"/>
    </source>
</evidence>
<organism evidence="2 3">
    <name type="scientific">Crucibulum laeve</name>
    <dbReference type="NCBI Taxonomy" id="68775"/>
    <lineage>
        <taxon>Eukaryota</taxon>
        <taxon>Fungi</taxon>
        <taxon>Dikarya</taxon>
        <taxon>Basidiomycota</taxon>
        <taxon>Agaricomycotina</taxon>
        <taxon>Agaricomycetes</taxon>
        <taxon>Agaricomycetidae</taxon>
        <taxon>Agaricales</taxon>
        <taxon>Agaricineae</taxon>
        <taxon>Nidulariaceae</taxon>
        <taxon>Crucibulum</taxon>
    </lineage>
</organism>
<proteinExistence type="predicted"/>